<comment type="caution">
    <text evidence="2">The sequence shown here is derived from an EMBL/GenBank/DDBJ whole genome shotgun (WGS) entry which is preliminary data.</text>
</comment>
<dbReference type="InterPro" id="IPR050792">
    <property type="entry name" value="ADP-ribosylglycohydrolase"/>
</dbReference>
<organism evidence="2 3">
    <name type="scientific">Phocaeicola barnesiae</name>
    <dbReference type="NCBI Taxonomy" id="376804"/>
    <lineage>
        <taxon>Bacteria</taxon>
        <taxon>Pseudomonadati</taxon>
        <taxon>Bacteroidota</taxon>
        <taxon>Bacteroidia</taxon>
        <taxon>Bacteroidales</taxon>
        <taxon>Bacteroidaceae</taxon>
        <taxon>Phocaeicola</taxon>
    </lineage>
</organism>
<keyword evidence="1" id="KW-0460">Magnesium</keyword>
<feature type="binding site" evidence="1">
    <location>
        <position position="218"/>
    </location>
    <ligand>
        <name>Mg(2+)</name>
        <dbReference type="ChEBI" id="CHEBI:18420"/>
        <label>1</label>
    </ligand>
</feature>
<dbReference type="Gene3D" id="1.10.4080.10">
    <property type="entry name" value="ADP-ribosylation/Crystallin J1"/>
    <property type="match status" value="1"/>
</dbReference>
<keyword evidence="1" id="KW-0479">Metal-binding</keyword>
<dbReference type="PANTHER" id="PTHR16222:SF12">
    <property type="entry name" value="ADP-RIBOSYLGLYCOHYDROLASE-RELATED"/>
    <property type="match status" value="1"/>
</dbReference>
<evidence type="ECO:0000313" key="3">
    <source>
        <dbReference type="Proteomes" id="UP001204579"/>
    </source>
</evidence>
<feature type="binding site" evidence="1">
    <location>
        <position position="34"/>
    </location>
    <ligand>
        <name>Mg(2+)</name>
        <dbReference type="ChEBI" id="CHEBI:18420"/>
        <label>1</label>
    </ligand>
</feature>
<dbReference type="InterPro" id="IPR005502">
    <property type="entry name" value="Ribosyl_crysJ1"/>
</dbReference>
<feature type="binding site" evidence="1">
    <location>
        <position position="36"/>
    </location>
    <ligand>
        <name>Mg(2+)</name>
        <dbReference type="ChEBI" id="CHEBI:18420"/>
        <label>1</label>
    </ligand>
</feature>
<keyword evidence="3" id="KW-1185">Reference proteome</keyword>
<evidence type="ECO:0000256" key="1">
    <source>
        <dbReference type="PIRSR" id="PIRSR605502-1"/>
    </source>
</evidence>
<feature type="binding site" evidence="1">
    <location>
        <position position="35"/>
    </location>
    <ligand>
        <name>Mg(2+)</name>
        <dbReference type="ChEBI" id="CHEBI:18420"/>
        <label>1</label>
    </ligand>
</feature>
<dbReference type="RefSeq" id="WP_258335262.1">
    <property type="nucleotide sequence ID" value="NZ_JANRHJ010000002.1"/>
</dbReference>
<proteinExistence type="predicted"/>
<dbReference type="Proteomes" id="UP001204579">
    <property type="component" value="Unassembled WGS sequence"/>
</dbReference>
<feature type="binding site" evidence="1">
    <location>
        <position position="216"/>
    </location>
    <ligand>
        <name>Mg(2+)</name>
        <dbReference type="ChEBI" id="CHEBI:18420"/>
        <label>1</label>
    </ligand>
</feature>
<evidence type="ECO:0000313" key="2">
    <source>
        <dbReference type="EMBL" id="MCR8872822.1"/>
    </source>
</evidence>
<feature type="binding site" evidence="1">
    <location>
        <position position="219"/>
    </location>
    <ligand>
        <name>Mg(2+)</name>
        <dbReference type="ChEBI" id="CHEBI:18420"/>
        <label>1</label>
    </ligand>
</feature>
<dbReference type="AlphaFoldDB" id="A0AAW5N0R6"/>
<accession>A0AAW5N0R6</accession>
<dbReference type="EMBL" id="JANRHJ010000002">
    <property type="protein sequence ID" value="MCR8872822.1"/>
    <property type="molecule type" value="Genomic_DNA"/>
</dbReference>
<dbReference type="Pfam" id="PF03747">
    <property type="entry name" value="ADP_ribosyl_GH"/>
    <property type="match status" value="1"/>
</dbReference>
<protein>
    <submittedName>
        <fullName evidence="2">ADP-ribosylglycohydrolase family protein</fullName>
    </submittedName>
</protein>
<comment type="cofactor">
    <cofactor evidence="1">
        <name>Mg(2+)</name>
        <dbReference type="ChEBI" id="CHEBI:18420"/>
    </cofactor>
    <text evidence="1">Binds 2 magnesium ions per subunit.</text>
</comment>
<reference evidence="2 3" key="1">
    <citation type="submission" date="2022-08" db="EMBL/GenBank/DDBJ databases">
        <authorList>
            <person name="Zeman M."/>
            <person name="Kubasova T."/>
        </authorList>
    </citation>
    <scope>NUCLEOTIDE SEQUENCE [LARGE SCALE GENOMIC DNA]</scope>
    <source>
        <strain evidence="2 3">ET62</strain>
    </source>
</reference>
<dbReference type="SUPFAM" id="SSF101478">
    <property type="entry name" value="ADP-ribosylglycohydrolase"/>
    <property type="match status" value="1"/>
</dbReference>
<gene>
    <name evidence="2" type="ORF">NW209_02095</name>
</gene>
<dbReference type="PANTHER" id="PTHR16222">
    <property type="entry name" value="ADP-RIBOSYLGLYCOHYDROLASE"/>
    <property type="match status" value="1"/>
</dbReference>
<dbReference type="GO" id="GO:0046872">
    <property type="term" value="F:metal ion binding"/>
    <property type="evidence" value="ECO:0007669"/>
    <property type="project" value="UniProtKB-KW"/>
</dbReference>
<dbReference type="InterPro" id="IPR036705">
    <property type="entry name" value="Ribosyl_crysJ1_sf"/>
</dbReference>
<sequence>MLGSIIGDIVGSIYEFHNIKTKDFPFFPERGEYTDDSILTVATAEWLLDGAGTKDSGPYYFRYASRYPHPMGAYGNSFIRWVKRAATGDFAPYNSCGNGSAMRVGPVGWAFQTIDTVLAAAEASAACTHNHPEGIKGAQATALCIFMARIGATKEEIRTAVVSRFGYDLSFTCDGIRESYGWGATCQDTVPQAIVAFLDGKDFEDSIRNAISLGGDSDTLACITGSIAEAFFGIPEELCKKGMGYLPYSLRKVVEEFEQKYGNKIIKEEQYMYDRMYTPERISALKDNEVFVFGSNLAGMHAGGAARLAADRFGAVWGQGVGLQGQSYAIPTMQGGVETILPYVDEFIGFARSHPELTFYVTRIGCGIAGFTVKEIAPLFSEALEVKNVILPDDFVKVLQK</sequence>
<name>A0AAW5N0R6_9BACT</name>